<dbReference type="VEuPathDB" id="PiroplasmaDB:TpMuguga_01g00817"/>
<feature type="transmembrane region" description="Helical" evidence="5">
    <location>
        <begin position="205"/>
        <end position="222"/>
    </location>
</feature>
<feature type="transmembrane region" description="Helical" evidence="5">
    <location>
        <begin position="131"/>
        <end position="152"/>
    </location>
</feature>
<protein>
    <recommendedName>
        <fullName evidence="8">Membrane transporter protein</fullName>
    </recommendedName>
</protein>
<feature type="transmembrane region" description="Helical" evidence="5">
    <location>
        <begin position="7"/>
        <end position="32"/>
    </location>
</feature>
<keyword evidence="3 5" id="KW-1133">Transmembrane helix</keyword>
<feature type="transmembrane region" description="Helical" evidence="5">
    <location>
        <begin position="291"/>
        <end position="317"/>
    </location>
</feature>
<dbReference type="InterPro" id="IPR051598">
    <property type="entry name" value="TSUP/Inactive_protease-like"/>
</dbReference>
<feature type="transmembrane region" description="Helical" evidence="5">
    <location>
        <begin position="52"/>
        <end position="74"/>
    </location>
</feature>
<evidence type="ECO:0000256" key="4">
    <source>
        <dbReference type="ARBA" id="ARBA00023136"/>
    </source>
</evidence>
<keyword evidence="2 5" id="KW-0812">Transmembrane</keyword>
<keyword evidence="4 5" id="KW-0472">Membrane</keyword>
<dbReference type="OMA" id="HICNDAY"/>
<dbReference type="EMBL" id="AAGK01000001">
    <property type="protein sequence ID" value="EAN34055.1"/>
    <property type="molecule type" value="Genomic_DNA"/>
</dbReference>
<gene>
    <name evidence="6" type="ordered locus">TP01_0817</name>
</gene>
<dbReference type="Proteomes" id="UP000001949">
    <property type="component" value="Unassembled WGS sequence"/>
</dbReference>
<dbReference type="eggNOG" id="ENOG502QX7H">
    <property type="taxonomic scope" value="Eukaryota"/>
</dbReference>
<evidence type="ECO:0000256" key="3">
    <source>
        <dbReference type="ARBA" id="ARBA00022989"/>
    </source>
</evidence>
<dbReference type="KEGG" id="tpv:TP01_0817"/>
<dbReference type="AlphaFoldDB" id="Q4N7K3"/>
<accession>Q4N7K3</accession>
<dbReference type="GeneID" id="3503163"/>
<comment type="caution">
    <text evidence="6">The sequence shown here is derived from an EMBL/GenBank/DDBJ whole genome shotgun (WGS) entry which is preliminary data.</text>
</comment>
<dbReference type="PANTHER" id="PTHR43701">
    <property type="entry name" value="MEMBRANE TRANSPORTER PROTEIN MJ0441-RELATED"/>
    <property type="match status" value="1"/>
</dbReference>
<sequence>MEFNSTCLYSFLVVCAVSSLSVSIGTGGGLLYVPILGLLYHDVALGVYLSKISILITSFIGTTYHICNDAYLLIKSSKYKSDEESHSDLTPKTVQPPRVYFVLAASLVPSCIVGTNLGTRFHFFAKRHLKILLTSAVAFSMLVTFLKLYLIYKNRKNKLNFQPESKNFETPTIENSNAEVVSKNFISHILEPYSNSSLHTIKMRSISLAIILFCIILYYIAVRFEDSFTPIPILVLLCTIGVYFSIKLRMSFRLSKEYDETTDSDSDEESQVKEKKESKIRKFFEEGIHIILLNTMVAFFSGFMSGAIGIGSGIFLVPLLQYLNVPPLSCSATSNLLTMSMSIATLSRFSFKIDLSREMVIPPVCGSLLGTSLSLFFIRSVIQDKITRLFINVTLLIYCTSSIIVTWAI</sequence>
<organism evidence="6 7">
    <name type="scientific">Theileria parva</name>
    <name type="common">East coast fever infection agent</name>
    <dbReference type="NCBI Taxonomy" id="5875"/>
    <lineage>
        <taxon>Eukaryota</taxon>
        <taxon>Sar</taxon>
        <taxon>Alveolata</taxon>
        <taxon>Apicomplexa</taxon>
        <taxon>Aconoidasida</taxon>
        <taxon>Piroplasmida</taxon>
        <taxon>Theileriidae</taxon>
        <taxon>Theileria</taxon>
    </lineage>
</organism>
<reference evidence="6 7" key="1">
    <citation type="journal article" date="2005" name="Science">
        <title>Genome sequence of Theileria parva, a bovine pathogen that transforms lymphocytes.</title>
        <authorList>
            <person name="Gardner M.J."/>
            <person name="Bishop R."/>
            <person name="Shah T."/>
            <person name="de Villiers E.P."/>
            <person name="Carlton J.M."/>
            <person name="Hall N."/>
            <person name="Ren Q."/>
            <person name="Paulsen I.T."/>
            <person name="Pain A."/>
            <person name="Berriman M."/>
            <person name="Wilson R.J.M."/>
            <person name="Sato S."/>
            <person name="Ralph S.A."/>
            <person name="Mann D.J."/>
            <person name="Xiong Z."/>
            <person name="Shallom S.J."/>
            <person name="Weidman J."/>
            <person name="Jiang L."/>
            <person name="Lynn J."/>
            <person name="Weaver B."/>
            <person name="Shoaibi A."/>
            <person name="Domingo A.R."/>
            <person name="Wasawo D."/>
            <person name="Crabtree J."/>
            <person name="Wortman J.R."/>
            <person name="Haas B."/>
            <person name="Angiuoli S.V."/>
            <person name="Creasy T.H."/>
            <person name="Lu C."/>
            <person name="Suh B."/>
            <person name="Silva J.C."/>
            <person name="Utterback T.R."/>
            <person name="Feldblyum T.V."/>
            <person name="Pertea M."/>
            <person name="Allen J."/>
            <person name="Nierman W.C."/>
            <person name="Taracha E.L.N."/>
            <person name="Salzberg S.L."/>
            <person name="White O.R."/>
            <person name="Fitzhugh H.A."/>
            <person name="Morzaria S."/>
            <person name="Venter J.C."/>
            <person name="Fraser C.M."/>
            <person name="Nene V."/>
        </authorList>
    </citation>
    <scope>NUCLEOTIDE SEQUENCE [LARGE SCALE GENOMIC DNA]</scope>
    <source>
        <strain evidence="6 7">Muguga</strain>
    </source>
</reference>
<dbReference type="Pfam" id="PF01925">
    <property type="entry name" value="TauE"/>
    <property type="match status" value="1"/>
</dbReference>
<feature type="transmembrane region" description="Helical" evidence="5">
    <location>
        <begin position="360"/>
        <end position="382"/>
    </location>
</feature>
<feature type="transmembrane region" description="Helical" evidence="5">
    <location>
        <begin position="99"/>
        <end position="119"/>
    </location>
</feature>
<feature type="transmembrane region" description="Helical" evidence="5">
    <location>
        <begin position="389"/>
        <end position="408"/>
    </location>
</feature>
<comment type="subcellular location">
    <subcellularLocation>
        <location evidence="1">Membrane</location>
        <topology evidence="1">Multi-pass membrane protein</topology>
    </subcellularLocation>
</comment>
<dbReference type="InterPro" id="IPR002781">
    <property type="entry name" value="TM_pro_TauE-like"/>
</dbReference>
<proteinExistence type="predicted"/>
<evidence type="ECO:0000313" key="7">
    <source>
        <dbReference type="Proteomes" id="UP000001949"/>
    </source>
</evidence>
<dbReference type="PANTHER" id="PTHR43701:SF2">
    <property type="entry name" value="MEMBRANE TRANSPORTER PROTEIN YJNA-RELATED"/>
    <property type="match status" value="1"/>
</dbReference>
<evidence type="ECO:0000256" key="1">
    <source>
        <dbReference type="ARBA" id="ARBA00004141"/>
    </source>
</evidence>
<evidence type="ECO:0008006" key="8">
    <source>
        <dbReference type="Google" id="ProtNLM"/>
    </source>
</evidence>
<dbReference type="RefSeq" id="XP_766338.1">
    <property type="nucleotide sequence ID" value="XM_761245.1"/>
</dbReference>
<name>Q4N7K3_THEPA</name>
<evidence type="ECO:0000256" key="5">
    <source>
        <dbReference type="SAM" id="Phobius"/>
    </source>
</evidence>
<dbReference type="GO" id="GO:0016020">
    <property type="term" value="C:membrane"/>
    <property type="evidence" value="ECO:0007669"/>
    <property type="project" value="UniProtKB-SubCell"/>
</dbReference>
<feature type="transmembrane region" description="Helical" evidence="5">
    <location>
        <begin position="228"/>
        <end position="246"/>
    </location>
</feature>
<evidence type="ECO:0000256" key="2">
    <source>
        <dbReference type="ARBA" id="ARBA00022692"/>
    </source>
</evidence>
<evidence type="ECO:0000313" key="6">
    <source>
        <dbReference type="EMBL" id="EAN34055.1"/>
    </source>
</evidence>
<keyword evidence="7" id="KW-1185">Reference proteome</keyword>
<dbReference type="InParanoid" id="Q4N7K3"/>